<feature type="domain" description="Peptidase M16 C-terminal" evidence="1">
    <location>
        <begin position="1"/>
        <end position="74"/>
    </location>
</feature>
<feature type="non-terminal residue" evidence="2">
    <location>
        <position position="76"/>
    </location>
</feature>
<evidence type="ECO:0000313" key="2">
    <source>
        <dbReference type="EMBL" id="GFD49434.1"/>
    </source>
</evidence>
<sequence length="76" mass="7999">MVLAASGVEHEELLKYAEPLLSDLPGGAPAVEPKSVYVGGDHRVMADTGSTSFALAFELPGGWQKVKEAMTVTVLQ</sequence>
<protein>
    <submittedName>
        <fullName evidence="2">Mitochondrial-processing peptidase subunit alpha-like</fullName>
    </submittedName>
</protein>
<dbReference type="Pfam" id="PF05193">
    <property type="entry name" value="Peptidase_M16_C"/>
    <property type="match status" value="1"/>
</dbReference>
<dbReference type="InterPro" id="IPR050361">
    <property type="entry name" value="MPP/UQCRC_Complex"/>
</dbReference>
<dbReference type="GO" id="GO:0005739">
    <property type="term" value="C:mitochondrion"/>
    <property type="evidence" value="ECO:0007669"/>
    <property type="project" value="TreeGrafter"/>
</dbReference>
<comment type="caution">
    <text evidence="2">The sequence shown here is derived from an EMBL/GenBank/DDBJ whole genome shotgun (WGS) entry which is preliminary data.</text>
</comment>
<gene>
    <name evidence="2" type="ORF">Tci_921403</name>
</gene>
<dbReference type="PANTHER" id="PTHR11851:SF190">
    <property type="entry name" value="MITOCHONDRIAL-PROCESSING PEPTIDASE SUBUNIT ALPHA"/>
    <property type="match status" value="1"/>
</dbReference>
<evidence type="ECO:0000259" key="1">
    <source>
        <dbReference type="Pfam" id="PF05193"/>
    </source>
</evidence>
<name>A0A699WXZ7_TANCI</name>
<organism evidence="2">
    <name type="scientific">Tanacetum cinerariifolium</name>
    <name type="common">Dalmatian daisy</name>
    <name type="synonym">Chrysanthemum cinerariifolium</name>
    <dbReference type="NCBI Taxonomy" id="118510"/>
    <lineage>
        <taxon>Eukaryota</taxon>
        <taxon>Viridiplantae</taxon>
        <taxon>Streptophyta</taxon>
        <taxon>Embryophyta</taxon>
        <taxon>Tracheophyta</taxon>
        <taxon>Spermatophyta</taxon>
        <taxon>Magnoliopsida</taxon>
        <taxon>eudicotyledons</taxon>
        <taxon>Gunneridae</taxon>
        <taxon>Pentapetalae</taxon>
        <taxon>asterids</taxon>
        <taxon>campanulids</taxon>
        <taxon>Asterales</taxon>
        <taxon>Asteraceae</taxon>
        <taxon>Asteroideae</taxon>
        <taxon>Anthemideae</taxon>
        <taxon>Anthemidinae</taxon>
        <taxon>Tanacetum</taxon>
    </lineage>
</organism>
<dbReference type="PANTHER" id="PTHR11851">
    <property type="entry name" value="METALLOPROTEASE"/>
    <property type="match status" value="1"/>
</dbReference>
<accession>A0A699WXZ7</accession>
<feature type="non-terminal residue" evidence="2">
    <location>
        <position position="1"/>
    </location>
</feature>
<dbReference type="AlphaFoldDB" id="A0A699WXZ7"/>
<proteinExistence type="predicted"/>
<reference evidence="2" key="1">
    <citation type="journal article" date="2019" name="Sci. Rep.">
        <title>Draft genome of Tanacetum cinerariifolium, the natural source of mosquito coil.</title>
        <authorList>
            <person name="Yamashiro T."/>
            <person name="Shiraishi A."/>
            <person name="Satake H."/>
            <person name="Nakayama K."/>
        </authorList>
    </citation>
    <scope>NUCLEOTIDE SEQUENCE</scope>
</reference>
<dbReference type="InterPro" id="IPR007863">
    <property type="entry name" value="Peptidase_M16_C"/>
</dbReference>
<dbReference type="EMBL" id="BKCJ011741613">
    <property type="protein sequence ID" value="GFD49434.1"/>
    <property type="molecule type" value="Genomic_DNA"/>
</dbReference>